<evidence type="ECO:0000313" key="9">
    <source>
        <dbReference type="Proteomes" id="UP000235836"/>
    </source>
</evidence>
<feature type="transmembrane region" description="Helical" evidence="6">
    <location>
        <begin position="221"/>
        <end position="246"/>
    </location>
</feature>
<keyword evidence="5 6" id="KW-0472">Membrane</keyword>
<dbReference type="EMBL" id="PNHG01000005">
    <property type="protein sequence ID" value="PMC64568.1"/>
    <property type="molecule type" value="Genomic_DNA"/>
</dbReference>
<dbReference type="Proteomes" id="UP000235836">
    <property type="component" value="Unassembled WGS sequence"/>
</dbReference>
<protein>
    <recommendedName>
        <fullName evidence="7">Type II secretion system protein GspF domain-containing protein</fullName>
    </recommendedName>
</protein>
<evidence type="ECO:0000256" key="3">
    <source>
        <dbReference type="ARBA" id="ARBA00022692"/>
    </source>
</evidence>
<feature type="domain" description="Type II secretion system protein GspF" evidence="7">
    <location>
        <begin position="88"/>
        <end position="212"/>
    </location>
</feature>
<sequence length="257" mass="26382">MIPFILVAAAVCVWPVNPSGRIMEHSRRPVHPAALPAAMVLVVPAILATDRSTLLISACMAGVVALRTVAQSRERKTREAALATTSTFLGHVVAAVRAGSPMPEACSRAVEQLPAHTPAELRKELRRVAALSQGGGQGAKALTSSDMPELREVGNVWALSTQLGIPAADLLTSARARIDHTLRHRNATKAALSGPRATAAILSVLPLAGVLMGEAMGARPIALLTGGGLGGILLVGGTALVCAGFITSQTIIGRAAT</sequence>
<proteinExistence type="predicted"/>
<dbReference type="GO" id="GO:0005886">
    <property type="term" value="C:plasma membrane"/>
    <property type="evidence" value="ECO:0007669"/>
    <property type="project" value="UniProtKB-SubCell"/>
</dbReference>
<comment type="caution">
    <text evidence="8">The sequence shown here is derived from an EMBL/GenBank/DDBJ whole genome shotgun (WGS) entry which is preliminary data.</text>
</comment>
<dbReference type="PANTHER" id="PTHR35007">
    <property type="entry name" value="INTEGRAL MEMBRANE PROTEIN-RELATED"/>
    <property type="match status" value="1"/>
</dbReference>
<keyword evidence="3 6" id="KW-0812">Transmembrane</keyword>
<evidence type="ECO:0000256" key="5">
    <source>
        <dbReference type="ARBA" id="ARBA00023136"/>
    </source>
</evidence>
<keyword evidence="2" id="KW-1003">Cell membrane</keyword>
<evidence type="ECO:0000259" key="7">
    <source>
        <dbReference type="Pfam" id="PF00482"/>
    </source>
</evidence>
<evidence type="ECO:0000256" key="4">
    <source>
        <dbReference type="ARBA" id="ARBA00022989"/>
    </source>
</evidence>
<dbReference type="RefSeq" id="WP_052092642.1">
    <property type="nucleotide sequence ID" value="NZ_PNHG01000005.1"/>
</dbReference>
<dbReference type="AlphaFoldDB" id="A0A2N6T5G5"/>
<dbReference type="PANTHER" id="PTHR35007:SF4">
    <property type="entry name" value="CONSERVED TRANSMEMBRANE PROTEIN-RELATED"/>
    <property type="match status" value="1"/>
</dbReference>
<gene>
    <name evidence="8" type="ORF">CJ203_04440</name>
</gene>
<reference evidence="8 9" key="1">
    <citation type="submission" date="2017-09" db="EMBL/GenBank/DDBJ databases">
        <title>Bacterial strain isolated from the female urinary microbiota.</title>
        <authorList>
            <person name="Thomas-White K."/>
            <person name="Kumar N."/>
            <person name="Forster S."/>
            <person name="Putonti C."/>
            <person name="Lawley T."/>
            <person name="Wolfe A.J."/>
        </authorList>
    </citation>
    <scope>NUCLEOTIDE SEQUENCE [LARGE SCALE GENOMIC DNA]</scope>
    <source>
        <strain evidence="8 9">UMB0792</strain>
    </source>
</reference>
<evidence type="ECO:0000256" key="2">
    <source>
        <dbReference type="ARBA" id="ARBA00022475"/>
    </source>
</evidence>
<name>A0A2N6T5G5_9CORY</name>
<comment type="subcellular location">
    <subcellularLocation>
        <location evidence="1">Cell membrane</location>
        <topology evidence="1">Multi-pass membrane protein</topology>
    </subcellularLocation>
</comment>
<evidence type="ECO:0000313" key="8">
    <source>
        <dbReference type="EMBL" id="PMC64568.1"/>
    </source>
</evidence>
<dbReference type="Pfam" id="PF00482">
    <property type="entry name" value="T2SSF"/>
    <property type="match status" value="1"/>
</dbReference>
<accession>A0A2N6T5G5</accession>
<evidence type="ECO:0000256" key="1">
    <source>
        <dbReference type="ARBA" id="ARBA00004651"/>
    </source>
</evidence>
<keyword evidence="4 6" id="KW-1133">Transmembrane helix</keyword>
<evidence type="ECO:0000256" key="6">
    <source>
        <dbReference type="SAM" id="Phobius"/>
    </source>
</evidence>
<organism evidence="8 9">
    <name type="scientific">Corynebacterium tuscaniense</name>
    <dbReference type="NCBI Taxonomy" id="302449"/>
    <lineage>
        <taxon>Bacteria</taxon>
        <taxon>Bacillati</taxon>
        <taxon>Actinomycetota</taxon>
        <taxon>Actinomycetes</taxon>
        <taxon>Mycobacteriales</taxon>
        <taxon>Corynebacteriaceae</taxon>
        <taxon>Corynebacterium</taxon>
    </lineage>
</organism>
<dbReference type="InterPro" id="IPR018076">
    <property type="entry name" value="T2SS_GspF_dom"/>
</dbReference>
<keyword evidence="9" id="KW-1185">Reference proteome</keyword>